<proteinExistence type="predicted"/>
<evidence type="ECO:0000313" key="7">
    <source>
        <dbReference type="Proteomes" id="UP001592528"/>
    </source>
</evidence>
<feature type="domain" description="Luciferase-like" evidence="5">
    <location>
        <begin position="17"/>
        <end position="237"/>
    </location>
</feature>
<dbReference type="EMBL" id="JBHEZZ010000021">
    <property type="protein sequence ID" value="MFC1405452.1"/>
    <property type="molecule type" value="Genomic_DNA"/>
</dbReference>
<keyword evidence="7" id="KW-1185">Reference proteome</keyword>
<dbReference type="SUPFAM" id="SSF51679">
    <property type="entry name" value="Bacterial luciferase-like"/>
    <property type="match status" value="1"/>
</dbReference>
<dbReference type="Proteomes" id="UP001592528">
    <property type="component" value="Unassembled WGS sequence"/>
</dbReference>
<evidence type="ECO:0000256" key="3">
    <source>
        <dbReference type="ARBA" id="ARBA00023002"/>
    </source>
</evidence>
<keyword evidence="2" id="KW-0288">FMN</keyword>
<reference evidence="6 7" key="1">
    <citation type="submission" date="2024-09" db="EMBL/GenBank/DDBJ databases">
        <authorList>
            <person name="Lee S.D."/>
        </authorList>
    </citation>
    <scope>NUCLEOTIDE SEQUENCE [LARGE SCALE GENOMIC DNA]</scope>
    <source>
        <strain evidence="6 7">N1-5</strain>
    </source>
</reference>
<keyword evidence="3" id="KW-0560">Oxidoreductase</keyword>
<dbReference type="InterPro" id="IPR036661">
    <property type="entry name" value="Luciferase-like_sf"/>
</dbReference>
<name>A0ABV6UVG6_9ACTN</name>
<dbReference type="InterPro" id="IPR011251">
    <property type="entry name" value="Luciferase-like_dom"/>
</dbReference>
<evidence type="ECO:0000256" key="4">
    <source>
        <dbReference type="ARBA" id="ARBA00023033"/>
    </source>
</evidence>
<keyword evidence="4" id="KW-0503">Monooxygenase</keyword>
<dbReference type="Pfam" id="PF00296">
    <property type="entry name" value="Bac_luciferase"/>
    <property type="match status" value="1"/>
</dbReference>
<evidence type="ECO:0000256" key="2">
    <source>
        <dbReference type="ARBA" id="ARBA00022643"/>
    </source>
</evidence>
<dbReference type="Gene3D" id="3.20.20.30">
    <property type="entry name" value="Luciferase-like domain"/>
    <property type="match status" value="1"/>
</dbReference>
<dbReference type="PANTHER" id="PTHR42847">
    <property type="entry name" value="ALKANESULFONATE MONOOXYGENASE"/>
    <property type="match status" value="1"/>
</dbReference>
<protein>
    <submittedName>
        <fullName evidence="6">LLM class flavin-dependent oxidoreductase</fullName>
    </submittedName>
</protein>
<accession>A0ABV6UVG6</accession>
<keyword evidence="1" id="KW-0285">Flavoprotein</keyword>
<dbReference type="PANTHER" id="PTHR42847:SF4">
    <property type="entry name" value="ALKANESULFONATE MONOOXYGENASE-RELATED"/>
    <property type="match status" value="1"/>
</dbReference>
<organism evidence="6 7">
    <name type="scientific">Streptacidiphilus cavernicola</name>
    <dbReference type="NCBI Taxonomy" id="3342716"/>
    <lineage>
        <taxon>Bacteria</taxon>
        <taxon>Bacillati</taxon>
        <taxon>Actinomycetota</taxon>
        <taxon>Actinomycetes</taxon>
        <taxon>Kitasatosporales</taxon>
        <taxon>Streptomycetaceae</taxon>
        <taxon>Streptacidiphilus</taxon>
    </lineage>
</organism>
<evidence type="ECO:0000313" key="6">
    <source>
        <dbReference type="EMBL" id="MFC1405452.1"/>
    </source>
</evidence>
<comment type="caution">
    <text evidence="6">The sequence shown here is derived from an EMBL/GenBank/DDBJ whole genome shotgun (WGS) entry which is preliminary data.</text>
</comment>
<dbReference type="InterPro" id="IPR050172">
    <property type="entry name" value="SsuD_RutA_monooxygenase"/>
</dbReference>
<sequence length="287" mass="31529">MHYSVSVPNFGEFARPEVFAEVARRSEAAGWDAVLVWDHVVEQKALHRDIADPWILLTVAALATRRIRLGTAVTPVARRRPAKLAREVTTLDRLTGGRVVLGTGLGAPIADEYGSFGETTDARVLAERLDEGLHALDLLWSGGPVSYRGKHTTIDDVVFRPTPVQQPRVPIWVGGVWPNKAPMRRAARWDGAIPIMAGWQAARPPDLGQVRELVRFLRTCRADNGLTDRPFDIVVGGASPTGTAGRDLVAARADAGATWWDERIPWGEDLDRAEPLLRRIEQGPPRG</sequence>
<dbReference type="RefSeq" id="WP_030261848.1">
    <property type="nucleotide sequence ID" value="NZ_JBHEZZ010000021.1"/>
</dbReference>
<evidence type="ECO:0000259" key="5">
    <source>
        <dbReference type="Pfam" id="PF00296"/>
    </source>
</evidence>
<gene>
    <name evidence="6" type="ORF">ACEZDJ_29620</name>
</gene>
<evidence type="ECO:0000256" key="1">
    <source>
        <dbReference type="ARBA" id="ARBA00022630"/>
    </source>
</evidence>